<organism evidence="1 2">
    <name type="scientific">Priapulus caudatus</name>
    <name type="common">Priapulid worm</name>
    <dbReference type="NCBI Taxonomy" id="37621"/>
    <lineage>
        <taxon>Eukaryota</taxon>
        <taxon>Metazoa</taxon>
        <taxon>Ecdysozoa</taxon>
        <taxon>Scalidophora</taxon>
        <taxon>Priapulida</taxon>
        <taxon>Priapulimorpha</taxon>
        <taxon>Priapulimorphida</taxon>
        <taxon>Priapulidae</taxon>
        <taxon>Priapulus</taxon>
    </lineage>
</organism>
<keyword evidence="1" id="KW-1185">Reference proteome</keyword>
<dbReference type="InterPro" id="IPR010994">
    <property type="entry name" value="RuvA_2-like"/>
</dbReference>
<protein>
    <submittedName>
        <fullName evidence="2">Fanconi anemia group M protein-like</fullName>
    </submittedName>
</protein>
<dbReference type="Gene3D" id="1.10.150.20">
    <property type="entry name" value="5' to 3' exonuclease, C-terminal subdomain"/>
    <property type="match status" value="1"/>
</dbReference>
<accession>A0ABM1EWX7</accession>
<dbReference type="SUPFAM" id="SSF47781">
    <property type="entry name" value="RuvA domain 2-like"/>
    <property type="match status" value="1"/>
</dbReference>
<proteinExistence type="predicted"/>
<evidence type="ECO:0000313" key="1">
    <source>
        <dbReference type="Proteomes" id="UP000695022"/>
    </source>
</evidence>
<sequence>MSITVPTNVPQPMQATLKFYLSLPKVSCTAALYMCHNYGSVGECIASSVTTLQRKAKMAEWRAREVHAYLRRDFCAEMTPQK</sequence>
<evidence type="ECO:0000313" key="2">
    <source>
        <dbReference type="RefSeq" id="XP_014676698.1"/>
    </source>
</evidence>
<name>A0ABM1EWX7_PRICU</name>
<reference evidence="2" key="1">
    <citation type="submission" date="2025-08" db="UniProtKB">
        <authorList>
            <consortium name="RefSeq"/>
        </authorList>
    </citation>
    <scope>IDENTIFICATION</scope>
</reference>
<dbReference type="RefSeq" id="XP_014676698.1">
    <property type="nucleotide sequence ID" value="XM_014821212.1"/>
</dbReference>
<gene>
    <name evidence="2" type="primary">LOC106816587</name>
</gene>
<dbReference type="GeneID" id="106816587"/>
<dbReference type="Proteomes" id="UP000695022">
    <property type="component" value="Unplaced"/>
</dbReference>